<evidence type="ECO:0000313" key="6">
    <source>
        <dbReference type="EMBL" id="MFC5661734.1"/>
    </source>
</evidence>
<evidence type="ECO:0000259" key="5">
    <source>
        <dbReference type="PROSITE" id="PS01124"/>
    </source>
</evidence>
<dbReference type="PANTHER" id="PTHR46796">
    <property type="entry name" value="HTH-TYPE TRANSCRIPTIONAL ACTIVATOR RHAS-RELATED"/>
    <property type="match status" value="1"/>
</dbReference>
<dbReference type="PROSITE" id="PS01124">
    <property type="entry name" value="HTH_ARAC_FAMILY_2"/>
    <property type="match status" value="1"/>
</dbReference>
<dbReference type="SMART" id="SM00342">
    <property type="entry name" value="HTH_ARAC"/>
    <property type="match status" value="1"/>
</dbReference>
<keyword evidence="1" id="KW-0805">Transcription regulation</keyword>
<protein>
    <submittedName>
        <fullName evidence="6">Helix-turn-helix domain-containing protein</fullName>
    </submittedName>
</protein>
<name>A0ABW0WXR7_9ACTN</name>
<dbReference type="SUPFAM" id="SSF46689">
    <property type="entry name" value="Homeodomain-like"/>
    <property type="match status" value="1"/>
</dbReference>
<feature type="region of interest" description="Disordered" evidence="4">
    <location>
        <begin position="269"/>
        <end position="295"/>
    </location>
</feature>
<gene>
    <name evidence="6" type="ORF">ACFP3U_01915</name>
</gene>
<dbReference type="Pfam" id="PF14525">
    <property type="entry name" value="AraC_binding_2"/>
    <property type="match status" value="1"/>
</dbReference>
<organism evidence="6 7">
    <name type="scientific">Kitasatospora misakiensis</name>
    <dbReference type="NCBI Taxonomy" id="67330"/>
    <lineage>
        <taxon>Bacteria</taxon>
        <taxon>Bacillati</taxon>
        <taxon>Actinomycetota</taxon>
        <taxon>Actinomycetes</taxon>
        <taxon>Kitasatosporales</taxon>
        <taxon>Streptomycetaceae</taxon>
        <taxon>Kitasatospora</taxon>
    </lineage>
</organism>
<dbReference type="InterPro" id="IPR018060">
    <property type="entry name" value="HTH_AraC"/>
</dbReference>
<keyword evidence="7" id="KW-1185">Reference proteome</keyword>
<comment type="caution">
    <text evidence="6">The sequence shown here is derived from an EMBL/GenBank/DDBJ whole genome shotgun (WGS) entry which is preliminary data.</text>
</comment>
<dbReference type="InterPro" id="IPR009057">
    <property type="entry name" value="Homeodomain-like_sf"/>
</dbReference>
<reference evidence="7" key="1">
    <citation type="journal article" date="2019" name="Int. J. Syst. Evol. Microbiol.">
        <title>The Global Catalogue of Microorganisms (GCM) 10K type strain sequencing project: providing services to taxonomists for standard genome sequencing and annotation.</title>
        <authorList>
            <consortium name="The Broad Institute Genomics Platform"/>
            <consortium name="The Broad Institute Genome Sequencing Center for Infectious Disease"/>
            <person name="Wu L."/>
            <person name="Ma J."/>
        </authorList>
    </citation>
    <scope>NUCLEOTIDE SEQUENCE [LARGE SCALE GENOMIC DNA]</scope>
    <source>
        <strain evidence="7">CGMCC 4.1437</strain>
    </source>
</reference>
<dbReference type="InterPro" id="IPR020449">
    <property type="entry name" value="Tscrpt_reg_AraC-type_HTH"/>
</dbReference>
<dbReference type="Pfam" id="PF12833">
    <property type="entry name" value="HTH_18"/>
    <property type="match status" value="1"/>
</dbReference>
<dbReference type="RefSeq" id="WP_380223318.1">
    <property type="nucleotide sequence ID" value="NZ_JBHSOF010000002.1"/>
</dbReference>
<dbReference type="InterPro" id="IPR035418">
    <property type="entry name" value="AraC-bd_2"/>
</dbReference>
<dbReference type="Proteomes" id="UP001595975">
    <property type="component" value="Unassembled WGS sequence"/>
</dbReference>
<evidence type="ECO:0000313" key="7">
    <source>
        <dbReference type="Proteomes" id="UP001595975"/>
    </source>
</evidence>
<keyword evidence="2" id="KW-0238">DNA-binding</keyword>
<dbReference type="InterPro" id="IPR050204">
    <property type="entry name" value="AraC_XylS_family_regulators"/>
</dbReference>
<evidence type="ECO:0000256" key="3">
    <source>
        <dbReference type="ARBA" id="ARBA00023163"/>
    </source>
</evidence>
<dbReference type="EMBL" id="JBHSOF010000002">
    <property type="protein sequence ID" value="MFC5661734.1"/>
    <property type="molecule type" value="Genomic_DNA"/>
</dbReference>
<dbReference type="PRINTS" id="PR00032">
    <property type="entry name" value="HTHARAC"/>
</dbReference>
<proteinExistence type="predicted"/>
<dbReference type="PANTHER" id="PTHR46796:SF6">
    <property type="entry name" value="ARAC SUBFAMILY"/>
    <property type="match status" value="1"/>
</dbReference>
<evidence type="ECO:0000256" key="2">
    <source>
        <dbReference type="ARBA" id="ARBA00023125"/>
    </source>
</evidence>
<accession>A0ABW0WXR7</accession>
<sequence length="295" mass="32076">MPRAAGLSPEITHVDLGPVRLSSLAYPPVRGRRTGDPERYRLALVADGVVRAARAGGESPVAADLVLTYTSRGCADGPARAVVLRIPRSALPLPADEVDHLLARRIPAREGTGAVLARFLGALLDQGPLCRPEELSRLGSVTLDLAAACLAQRPGAPEEAPAEARDRLLLRRVHRFIEHNLDDPALTPQAIADHHHMSLRALYLLFRDQPASVAATVRRKRLERCRAELAAPEPDARPVRTIAARWGFSSATAFGRAFREAYGMTPTEYRARARRGPVGERPETAPREHRPGSGR</sequence>
<dbReference type="Gene3D" id="1.10.10.60">
    <property type="entry name" value="Homeodomain-like"/>
    <property type="match status" value="1"/>
</dbReference>
<keyword evidence="3" id="KW-0804">Transcription</keyword>
<evidence type="ECO:0000256" key="1">
    <source>
        <dbReference type="ARBA" id="ARBA00023015"/>
    </source>
</evidence>
<evidence type="ECO:0000256" key="4">
    <source>
        <dbReference type="SAM" id="MobiDB-lite"/>
    </source>
</evidence>
<feature type="domain" description="HTH araC/xylS-type" evidence="5">
    <location>
        <begin position="171"/>
        <end position="272"/>
    </location>
</feature>
<feature type="compositionally biased region" description="Basic and acidic residues" evidence="4">
    <location>
        <begin position="277"/>
        <end position="295"/>
    </location>
</feature>